<feature type="binding site" evidence="12">
    <location>
        <begin position="525"/>
        <end position="529"/>
    </location>
    <ligand>
        <name>NADP(+)</name>
        <dbReference type="ChEBI" id="CHEBI:58349"/>
    </ligand>
</feature>
<keyword evidence="7 11" id="KW-0249">Electron transport</keyword>
<dbReference type="InterPro" id="IPR017938">
    <property type="entry name" value="Riboflavin_synthase-like_b-brl"/>
</dbReference>
<dbReference type="InterPro" id="IPR029039">
    <property type="entry name" value="Flavoprotein-like_sf"/>
</dbReference>
<evidence type="ECO:0000256" key="1">
    <source>
        <dbReference type="ARBA" id="ARBA00022448"/>
    </source>
</evidence>
<dbReference type="PROSITE" id="PS51384">
    <property type="entry name" value="FAD_FR"/>
    <property type="match status" value="1"/>
</dbReference>
<dbReference type="EC" id="1.8.1.2" evidence="11"/>
<keyword evidence="1 11" id="KW-0813">Transport</keyword>
<feature type="binding site" evidence="12">
    <location>
        <begin position="419"/>
        <end position="422"/>
    </location>
    <ligand>
        <name>FAD</name>
        <dbReference type="ChEBI" id="CHEBI:57692"/>
    </ligand>
</feature>
<dbReference type="FunFam" id="3.40.50.80:FF:000001">
    <property type="entry name" value="NADPH--cytochrome P450 reductase 1"/>
    <property type="match status" value="1"/>
</dbReference>
<sequence length="599" mass="64911">MASLPLLPSSAPFRPEEIAALNGVITKTSPEQRAWLSGFLAGFQAGTGGAQTAATAPQAPAKKVPLLILFATESGNAETLAAQTRKAAQKLGFAAKVSDVADIALADMAKAENVLIIVSTWGEGDPPQRAMDFYNGLLAEDAPRFDKTRFSLLALGDRAYVNFCMTGHIIDERLVALGAKRFAPLVECDVDFAKPAAGWIASTLDVLQKETADEHAVIHVDFARTVPAAAEDDEDAEPLYTRDRPFEAEISELINLNGTGSSAETWHTEISVEGSGLVHVPGDALGIVPVNDPALVEDILSVSGLTGDAAVREALSEAQDITTLTRPQVEAYAKLTDSAALKALAADPNALTAWLQGRQVIDLLEAAPAKLDAATLTGLLRPLPGRLYSIASSAKAAEDEVHLLVSAVRYQTHGRKRSGVASVDIAERRKKGGSLKVYLKANPHFRLPADPSRAVIMIGPGTGVAPFRAFMQEREAIGATGRNWLFFGNRHFTNDFLYQLEWQDWKKSGLLTRIDTAFSRDQREKVYVQNRIWEQRRELYRWMQDGAAIYVCGDANAMAKDVNHALIRVIADQAGIDETAAAAKLDTIRRDGRYLRDVY</sequence>
<keyword evidence="16" id="KW-1185">Reference proteome</keyword>
<feature type="binding site" evidence="12">
    <location>
        <begin position="119"/>
        <end position="122"/>
    </location>
    <ligand>
        <name>FMN</name>
        <dbReference type="ChEBI" id="CHEBI:58210"/>
    </ligand>
</feature>
<dbReference type="InterPro" id="IPR001709">
    <property type="entry name" value="Flavoprot_Pyr_Nucl_cyt_Rdtase"/>
</dbReference>
<keyword evidence="3 11" id="KW-0285">Flavoprotein</keyword>
<feature type="binding site" evidence="12">
    <location>
        <begin position="386"/>
        <end position="389"/>
    </location>
    <ligand>
        <name>FAD</name>
        <dbReference type="ChEBI" id="CHEBI:57692"/>
    </ligand>
</feature>
<feature type="binding site" evidence="12">
    <location>
        <position position="599"/>
    </location>
    <ligand>
        <name>FAD</name>
        <dbReference type="ChEBI" id="CHEBI:57692"/>
    </ligand>
</feature>
<dbReference type="PIRSF" id="PIRSF000207">
    <property type="entry name" value="SiR-FP_CysJ"/>
    <property type="match status" value="1"/>
</dbReference>
<name>A0A963YMV6_9PROT</name>
<comment type="function">
    <text evidence="11">Component of the sulfite reductase complex that catalyzes the 6-electron reduction of sulfite to sulfide. This is one of several activities required for the biosynthesis of L-cysteine from sulfate. The flavoprotein component catalyzes the electron flow from NADPH -&gt; FAD -&gt; FMN to the hemoprotein component.</text>
</comment>
<evidence type="ECO:0000313" key="16">
    <source>
        <dbReference type="Proteomes" id="UP000708298"/>
    </source>
</evidence>
<dbReference type="PANTHER" id="PTHR19384">
    <property type="entry name" value="NITRIC OXIDE SYNTHASE-RELATED"/>
    <property type="match status" value="1"/>
</dbReference>
<dbReference type="SUPFAM" id="SSF63380">
    <property type="entry name" value="Riboflavin synthase domain-like"/>
    <property type="match status" value="1"/>
</dbReference>
<dbReference type="GO" id="GO:0050660">
    <property type="term" value="F:flavin adenine dinucleotide binding"/>
    <property type="evidence" value="ECO:0007669"/>
    <property type="project" value="InterPro"/>
</dbReference>
<keyword evidence="2 11" id="KW-0028">Amino-acid biosynthesis</keyword>
<evidence type="ECO:0000256" key="3">
    <source>
        <dbReference type="ARBA" id="ARBA00022630"/>
    </source>
</evidence>
<evidence type="ECO:0000256" key="6">
    <source>
        <dbReference type="ARBA" id="ARBA00022857"/>
    </source>
</evidence>
<evidence type="ECO:0000256" key="2">
    <source>
        <dbReference type="ARBA" id="ARBA00022605"/>
    </source>
</evidence>
<dbReference type="GO" id="GO:0019344">
    <property type="term" value="P:cysteine biosynthetic process"/>
    <property type="evidence" value="ECO:0007669"/>
    <property type="project" value="UniProtKB-KW"/>
</dbReference>
<dbReference type="InterPro" id="IPR003097">
    <property type="entry name" value="CysJ-like_FAD-binding"/>
</dbReference>
<comment type="caution">
    <text evidence="15">The sequence shown here is derived from an EMBL/GenBank/DDBJ whole genome shotgun (WGS) entry which is preliminary data.</text>
</comment>
<comment type="catalytic activity">
    <reaction evidence="10 11">
        <text>hydrogen sulfide + 3 NADP(+) + 3 H2O = sulfite + 3 NADPH + 4 H(+)</text>
        <dbReference type="Rhea" id="RHEA:13801"/>
        <dbReference type="ChEBI" id="CHEBI:15377"/>
        <dbReference type="ChEBI" id="CHEBI:15378"/>
        <dbReference type="ChEBI" id="CHEBI:17359"/>
        <dbReference type="ChEBI" id="CHEBI:29919"/>
        <dbReference type="ChEBI" id="CHEBI:57783"/>
        <dbReference type="ChEBI" id="CHEBI:58349"/>
        <dbReference type="EC" id="1.8.1.2"/>
    </reaction>
</comment>
<dbReference type="PRINTS" id="PR00369">
    <property type="entry name" value="FLAVODOXIN"/>
</dbReference>
<dbReference type="Pfam" id="PF00258">
    <property type="entry name" value="Flavodoxin_1"/>
    <property type="match status" value="1"/>
</dbReference>
<dbReference type="InterPro" id="IPR039261">
    <property type="entry name" value="FNR_nucleotide-bd"/>
</dbReference>
<comment type="subunit">
    <text evidence="11">Alpha(8)-beta(8). The alpha component is a flavoprotein, the beta component is a hemoprotein.</text>
</comment>
<evidence type="ECO:0000256" key="8">
    <source>
        <dbReference type="ARBA" id="ARBA00023002"/>
    </source>
</evidence>
<dbReference type="Gene3D" id="3.40.50.360">
    <property type="match status" value="1"/>
</dbReference>
<dbReference type="Gene3D" id="2.40.30.10">
    <property type="entry name" value="Translation factors"/>
    <property type="match status" value="1"/>
</dbReference>
<protein>
    <recommendedName>
        <fullName evidence="11">Sulfite reductase [NADPH] flavoprotein alpha-component</fullName>
        <shortName evidence="11">SiR-FP</shortName>
        <ecNumber evidence="11">1.8.1.2</ecNumber>
    </recommendedName>
</protein>
<evidence type="ECO:0000256" key="10">
    <source>
        <dbReference type="ARBA" id="ARBA00052219"/>
    </source>
</evidence>
<comment type="cofactor">
    <cofactor evidence="11 12">
        <name>FAD</name>
        <dbReference type="ChEBI" id="CHEBI:57692"/>
    </cofactor>
    <text evidence="11 12">Binds 1 FAD per subunit.</text>
</comment>
<evidence type="ECO:0000256" key="11">
    <source>
        <dbReference type="PIRNR" id="PIRNR000207"/>
    </source>
</evidence>
<dbReference type="PRINTS" id="PR00371">
    <property type="entry name" value="FPNCR"/>
</dbReference>
<dbReference type="AlphaFoldDB" id="A0A963YMV6"/>
<evidence type="ECO:0000259" key="14">
    <source>
        <dbReference type="PROSITE" id="PS51384"/>
    </source>
</evidence>
<dbReference type="EMBL" id="JAESVB010000001">
    <property type="protein sequence ID" value="MCB8873778.1"/>
    <property type="molecule type" value="Genomic_DNA"/>
</dbReference>
<dbReference type="Pfam" id="PF00667">
    <property type="entry name" value="FAD_binding_1"/>
    <property type="match status" value="2"/>
</dbReference>
<dbReference type="Pfam" id="PF00175">
    <property type="entry name" value="NAD_binding_1"/>
    <property type="match status" value="1"/>
</dbReference>
<proteinExistence type="predicted"/>
<dbReference type="SUPFAM" id="SSF52218">
    <property type="entry name" value="Flavoproteins"/>
    <property type="match status" value="1"/>
</dbReference>
<dbReference type="InterPro" id="IPR017927">
    <property type="entry name" value="FAD-bd_FR_type"/>
</dbReference>
<dbReference type="SUPFAM" id="SSF52343">
    <property type="entry name" value="Ferredoxin reductase-like, C-terminal NADP-linked domain"/>
    <property type="match status" value="1"/>
</dbReference>
<dbReference type="PANTHER" id="PTHR19384:SF128">
    <property type="entry name" value="NADPH OXIDOREDUCTASE A"/>
    <property type="match status" value="1"/>
</dbReference>
<evidence type="ECO:0000256" key="7">
    <source>
        <dbReference type="ARBA" id="ARBA00022982"/>
    </source>
</evidence>
<dbReference type="InterPro" id="IPR010199">
    <property type="entry name" value="CysJ"/>
</dbReference>
<keyword evidence="5 11" id="KW-0274">FAD</keyword>
<dbReference type="InterPro" id="IPR001094">
    <property type="entry name" value="Flavdoxin-like"/>
</dbReference>
<reference evidence="15" key="2">
    <citation type="submission" date="2021-01" db="EMBL/GenBank/DDBJ databases">
        <authorList>
            <person name="Mieszkin S."/>
            <person name="Pouder E."/>
            <person name="Alain K."/>
        </authorList>
    </citation>
    <scope>NUCLEOTIDE SEQUENCE</scope>
    <source>
        <strain evidence="15">HW T2.11</strain>
    </source>
</reference>
<feature type="binding site" evidence="12">
    <location>
        <position position="410"/>
    </location>
    <ligand>
        <name>FAD</name>
        <dbReference type="ChEBI" id="CHEBI:57692"/>
    </ligand>
</feature>
<evidence type="ECO:0000256" key="5">
    <source>
        <dbReference type="ARBA" id="ARBA00022827"/>
    </source>
</evidence>
<evidence type="ECO:0000259" key="13">
    <source>
        <dbReference type="PROSITE" id="PS50902"/>
    </source>
</evidence>
<dbReference type="Gene3D" id="3.40.50.80">
    <property type="entry name" value="Nucleotide-binding domain of ferredoxin-NADP reductase (FNR) module"/>
    <property type="match status" value="1"/>
</dbReference>
<gene>
    <name evidence="15" type="ORF">ASILVAE211_01195</name>
</gene>
<dbReference type="GO" id="GO:0010181">
    <property type="term" value="F:FMN binding"/>
    <property type="evidence" value="ECO:0007669"/>
    <property type="project" value="InterPro"/>
</dbReference>
<reference evidence="15" key="1">
    <citation type="journal article" date="2021" name="Microorganisms">
        <title>Acidisoma silvae sp. nov. and Acidisomacellulosilytica sp. nov., Two Acidophilic Bacteria Isolated from Decaying Wood, Hydrolyzing Cellulose and Producing Poly-3-hydroxybutyrate.</title>
        <authorList>
            <person name="Mieszkin S."/>
            <person name="Pouder E."/>
            <person name="Uroz S."/>
            <person name="Simon-Colin C."/>
            <person name="Alain K."/>
        </authorList>
    </citation>
    <scope>NUCLEOTIDE SEQUENCE</scope>
    <source>
        <strain evidence="15">HW T2.11</strain>
    </source>
</reference>
<feature type="domain" description="FAD-binding FR-type" evidence="14">
    <location>
        <begin position="243"/>
        <end position="448"/>
    </location>
</feature>
<comment type="pathway">
    <text evidence="11">Sulfur metabolism; hydrogen sulfide biosynthesis; hydrogen sulfide from sulfite (NADPH route): step 1/1.</text>
</comment>
<dbReference type="PROSITE" id="PS50902">
    <property type="entry name" value="FLAVODOXIN_LIKE"/>
    <property type="match status" value="1"/>
</dbReference>
<keyword evidence="4 11" id="KW-0288">FMN</keyword>
<dbReference type="InterPro" id="IPR023173">
    <property type="entry name" value="NADPH_Cyt_P450_Rdtase_alpha"/>
</dbReference>
<organism evidence="15 16">
    <name type="scientific">Acidisoma silvae</name>
    <dbReference type="NCBI Taxonomy" id="2802396"/>
    <lineage>
        <taxon>Bacteria</taxon>
        <taxon>Pseudomonadati</taxon>
        <taxon>Pseudomonadota</taxon>
        <taxon>Alphaproteobacteria</taxon>
        <taxon>Acetobacterales</taxon>
        <taxon>Acidocellaceae</taxon>
        <taxon>Acidisoma</taxon>
    </lineage>
</organism>
<keyword evidence="9 11" id="KW-0198">Cysteine biosynthesis</keyword>
<feature type="binding site" evidence="12">
    <location>
        <position position="322"/>
    </location>
    <ligand>
        <name>FAD</name>
        <dbReference type="ChEBI" id="CHEBI:57692"/>
    </ligand>
</feature>
<dbReference type="GO" id="GO:0004783">
    <property type="term" value="F:sulfite reductase (NADPH) activity"/>
    <property type="evidence" value="ECO:0007669"/>
    <property type="project" value="UniProtKB-EC"/>
</dbReference>
<evidence type="ECO:0000256" key="4">
    <source>
        <dbReference type="ARBA" id="ARBA00022643"/>
    </source>
</evidence>
<dbReference type="RefSeq" id="WP_227319460.1">
    <property type="nucleotide sequence ID" value="NZ_JAESVB010000001.1"/>
</dbReference>
<feature type="binding site" evidence="12">
    <location>
        <position position="561"/>
    </location>
    <ligand>
        <name>NADP(+)</name>
        <dbReference type="ChEBI" id="CHEBI:58349"/>
    </ligand>
</feature>
<dbReference type="Proteomes" id="UP000708298">
    <property type="component" value="Unassembled WGS sequence"/>
</dbReference>
<dbReference type="GO" id="GO:0005829">
    <property type="term" value="C:cytosol"/>
    <property type="evidence" value="ECO:0007669"/>
    <property type="project" value="TreeGrafter"/>
</dbReference>
<evidence type="ECO:0000256" key="9">
    <source>
        <dbReference type="ARBA" id="ARBA00023192"/>
    </source>
</evidence>
<evidence type="ECO:0000313" key="15">
    <source>
        <dbReference type="EMBL" id="MCB8873778.1"/>
    </source>
</evidence>
<dbReference type="InterPro" id="IPR001433">
    <property type="entry name" value="OxRdtase_FAD/NAD-bd"/>
</dbReference>
<dbReference type="InterPro" id="IPR008254">
    <property type="entry name" value="Flavodoxin/NO_synth"/>
</dbReference>
<dbReference type="Gene3D" id="1.20.990.10">
    <property type="entry name" value="NADPH-cytochrome p450 Reductase, Chain A, domain 3"/>
    <property type="match status" value="1"/>
</dbReference>
<comment type="cofactor">
    <cofactor evidence="11 12">
        <name>FMN</name>
        <dbReference type="ChEBI" id="CHEBI:58210"/>
    </cofactor>
    <text evidence="11 12">Binds 1 FMN per subunit.</text>
</comment>
<dbReference type="CDD" id="cd06199">
    <property type="entry name" value="SiR"/>
    <property type="match status" value="1"/>
</dbReference>
<feature type="binding site" evidence="12">
    <location>
        <begin position="519"/>
        <end position="520"/>
    </location>
    <ligand>
        <name>NADP(+)</name>
        <dbReference type="ChEBI" id="CHEBI:58349"/>
    </ligand>
</feature>
<accession>A0A963YMV6</accession>
<feature type="domain" description="Flavodoxin-like" evidence="13">
    <location>
        <begin position="66"/>
        <end position="204"/>
    </location>
</feature>
<feature type="binding site" evidence="12">
    <location>
        <begin position="155"/>
        <end position="164"/>
    </location>
    <ligand>
        <name>FMN</name>
        <dbReference type="ChEBI" id="CHEBI:58210"/>
    </ligand>
</feature>
<keyword evidence="6 11" id="KW-0521">NADP</keyword>
<keyword evidence="8 11" id="KW-0560">Oxidoreductase</keyword>
<evidence type="ECO:0000256" key="12">
    <source>
        <dbReference type="PIRSR" id="PIRSR000207-1"/>
    </source>
</evidence>